<dbReference type="PANTHER" id="PTHR31845">
    <property type="entry name" value="FINGER DOMAIN PROTEIN, PUTATIVE-RELATED"/>
    <property type="match status" value="1"/>
</dbReference>
<dbReference type="InterPro" id="IPR001138">
    <property type="entry name" value="Zn2Cys6_DnaBD"/>
</dbReference>
<proteinExistence type="predicted"/>
<dbReference type="PROSITE" id="PS50048">
    <property type="entry name" value="ZN2_CY6_FUNGAL_2"/>
    <property type="match status" value="1"/>
</dbReference>
<reference evidence="7 8" key="1">
    <citation type="submission" date="2015-10" db="EMBL/GenBank/DDBJ databases">
        <title>Full genome of DAOMC 229536 Phialocephala scopiformis, a fungal endophyte of spruce producing the potent anti-insectan compound rugulosin.</title>
        <authorList>
            <consortium name="DOE Joint Genome Institute"/>
            <person name="Walker A.K."/>
            <person name="Frasz S.L."/>
            <person name="Seifert K.A."/>
            <person name="Miller J.D."/>
            <person name="Mondo S.J."/>
            <person name="Labutti K."/>
            <person name="Lipzen A."/>
            <person name="Dockter R."/>
            <person name="Kennedy M."/>
            <person name="Grigoriev I.V."/>
            <person name="Spatafora J.W."/>
        </authorList>
    </citation>
    <scope>NUCLEOTIDE SEQUENCE [LARGE SCALE GENOMIC DNA]</scope>
    <source>
        <strain evidence="7 8">CBS 120377</strain>
    </source>
</reference>
<comment type="subcellular location">
    <subcellularLocation>
        <location evidence="1">Nucleus</location>
    </subcellularLocation>
</comment>
<organism evidence="7 8">
    <name type="scientific">Mollisia scopiformis</name>
    <name type="common">Conifer needle endophyte fungus</name>
    <name type="synonym">Phialocephala scopiformis</name>
    <dbReference type="NCBI Taxonomy" id="149040"/>
    <lineage>
        <taxon>Eukaryota</taxon>
        <taxon>Fungi</taxon>
        <taxon>Dikarya</taxon>
        <taxon>Ascomycota</taxon>
        <taxon>Pezizomycotina</taxon>
        <taxon>Leotiomycetes</taxon>
        <taxon>Helotiales</taxon>
        <taxon>Mollisiaceae</taxon>
        <taxon>Mollisia</taxon>
    </lineage>
</organism>
<dbReference type="EMBL" id="KQ947442">
    <property type="protein sequence ID" value="KUJ07063.1"/>
    <property type="molecule type" value="Genomic_DNA"/>
</dbReference>
<dbReference type="SMART" id="SM00066">
    <property type="entry name" value="GAL4"/>
    <property type="match status" value="1"/>
</dbReference>
<name>A0A132B4A2_MOLSC</name>
<dbReference type="GO" id="GO:0000981">
    <property type="term" value="F:DNA-binding transcription factor activity, RNA polymerase II-specific"/>
    <property type="evidence" value="ECO:0007669"/>
    <property type="project" value="InterPro"/>
</dbReference>
<evidence type="ECO:0000313" key="8">
    <source>
        <dbReference type="Proteomes" id="UP000070700"/>
    </source>
</evidence>
<dbReference type="GO" id="GO:0005634">
    <property type="term" value="C:nucleus"/>
    <property type="evidence" value="ECO:0007669"/>
    <property type="project" value="UniProtKB-SubCell"/>
</dbReference>
<keyword evidence="2" id="KW-0805">Transcription regulation</keyword>
<keyword evidence="8" id="KW-1185">Reference proteome</keyword>
<dbReference type="Gene3D" id="4.10.240.10">
    <property type="entry name" value="Zn(2)-C6 fungal-type DNA-binding domain"/>
    <property type="match status" value="1"/>
</dbReference>
<dbReference type="OrthoDB" id="3365636at2759"/>
<dbReference type="InterPro" id="IPR036864">
    <property type="entry name" value="Zn2-C6_fun-type_DNA-bd_sf"/>
</dbReference>
<accession>A0A132B4A2</accession>
<dbReference type="GO" id="GO:0000976">
    <property type="term" value="F:transcription cis-regulatory region binding"/>
    <property type="evidence" value="ECO:0007669"/>
    <property type="project" value="TreeGrafter"/>
</dbReference>
<dbReference type="InParanoid" id="A0A132B4A2"/>
<dbReference type="KEGG" id="psco:LY89DRAFT_661296"/>
<protein>
    <recommendedName>
        <fullName evidence="6">Zn(2)-C6 fungal-type domain-containing protein</fullName>
    </recommendedName>
</protein>
<dbReference type="CDD" id="cd00067">
    <property type="entry name" value="GAL4"/>
    <property type="match status" value="1"/>
</dbReference>
<keyword evidence="3" id="KW-0238">DNA-binding</keyword>
<evidence type="ECO:0000256" key="5">
    <source>
        <dbReference type="ARBA" id="ARBA00023242"/>
    </source>
</evidence>
<keyword evidence="5" id="KW-0539">Nucleus</keyword>
<dbReference type="Proteomes" id="UP000070700">
    <property type="component" value="Unassembled WGS sequence"/>
</dbReference>
<evidence type="ECO:0000313" key="7">
    <source>
        <dbReference type="EMBL" id="KUJ07063.1"/>
    </source>
</evidence>
<dbReference type="PANTHER" id="PTHR31845:SF39">
    <property type="entry name" value="TRANSCRIPTION FACTOR PBCR-RELATED"/>
    <property type="match status" value="1"/>
</dbReference>
<sequence length="572" mass="63388">MSSKSVSRRGRACDACHTIKIKCELGSTHGGDPPCERCIRLGKQCSVTTPVRQKDRIAELEARIEEVTKLLRLQEIQEPSSHKANVVEDRGIGSANHENGVLDIDHVLPRSIQMQLLEKYRSDIEPVFPFAIIKSYETLRGESPVLLQAVIFVASLGRLSTDIQDELTSLVMDSLTPDEIAKAKKSIEMVQAILIASFWYRPPKSQIHTAIDRFLNLAVGIAEDIGISTSDCALGATSSDLGDRISSTDAWRTWSLCYLLSTSLSSCMRISPKISWNPELEMKLSALEYGRDAIGTDRLLCQFVHAEKLCQQIILDAGYNGNESTLEVTDHATFQRLRNFITDRKAQVYTSLRSSSLSLYEHIPALFLHECILHTPTNNSSFAAPYIAERLSLTDFPSPMVTPDHVDCLYSLRDACHCVLNAFLSVHINVLTSSPMIVLNAKGLYAMWLLIKLYVATTASGNTYGAFIDPESLDLETYLGKLAHTGDALQAIDPVCVVGKGLQSTKRLMEWVWNYNTIRASQSYIVSSSTTLIDLGLETVAPWKADDLDLNALDTNALDYGLEDLFGTDYIP</sequence>
<dbReference type="GeneID" id="28822320"/>
<keyword evidence="4" id="KW-0804">Transcription</keyword>
<dbReference type="PROSITE" id="PS00463">
    <property type="entry name" value="ZN2_CY6_FUNGAL_1"/>
    <property type="match status" value="1"/>
</dbReference>
<evidence type="ECO:0000256" key="1">
    <source>
        <dbReference type="ARBA" id="ARBA00004123"/>
    </source>
</evidence>
<dbReference type="SUPFAM" id="SSF57701">
    <property type="entry name" value="Zn2/Cys6 DNA-binding domain"/>
    <property type="match status" value="1"/>
</dbReference>
<evidence type="ECO:0000256" key="2">
    <source>
        <dbReference type="ARBA" id="ARBA00023015"/>
    </source>
</evidence>
<dbReference type="CDD" id="cd12148">
    <property type="entry name" value="fungal_TF_MHR"/>
    <property type="match status" value="1"/>
</dbReference>
<dbReference type="AlphaFoldDB" id="A0A132B4A2"/>
<dbReference type="Pfam" id="PF00172">
    <property type="entry name" value="Zn_clus"/>
    <property type="match status" value="1"/>
</dbReference>
<dbReference type="InterPro" id="IPR051089">
    <property type="entry name" value="prtT"/>
</dbReference>
<evidence type="ECO:0000259" key="6">
    <source>
        <dbReference type="PROSITE" id="PS50048"/>
    </source>
</evidence>
<feature type="domain" description="Zn(2)-C6 fungal-type" evidence="6">
    <location>
        <begin position="12"/>
        <end position="47"/>
    </location>
</feature>
<dbReference type="GO" id="GO:0008270">
    <property type="term" value="F:zinc ion binding"/>
    <property type="evidence" value="ECO:0007669"/>
    <property type="project" value="InterPro"/>
</dbReference>
<gene>
    <name evidence="7" type="ORF">LY89DRAFT_661296</name>
</gene>
<evidence type="ECO:0000256" key="4">
    <source>
        <dbReference type="ARBA" id="ARBA00023163"/>
    </source>
</evidence>
<evidence type="ECO:0000256" key="3">
    <source>
        <dbReference type="ARBA" id="ARBA00023125"/>
    </source>
</evidence>
<dbReference type="RefSeq" id="XP_018061418.1">
    <property type="nucleotide sequence ID" value="XM_018212594.1"/>
</dbReference>